<comment type="caution">
    <text evidence="1">The sequence shown here is derived from an EMBL/GenBank/DDBJ whole genome shotgun (WGS) entry which is preliminary data.</text>
</comment>
<dbReference type="AlphaFoldDB" id="N9HR47"/>
<protein>
    <submittedName>
        <fullName evidence="1">Uncharacterized protein</fullName>
    </submittedName>
</protein>
<evidence type="ECO:0000313" key="2">
    <source>
        <dbReference type="Proteomes" id="UP000018416"/>
    </source>
</evidence>
<proteinExistence type="predicted"/>
<dbReference type="EMBL" id="APQU01000008">
    <property type="protein sequence ID" value="ENW31709.1"/>
    <property type="molecule type" value="Genomic_DNA"/>
</dbReference>
<sequence length="38" mass="4408">MEITVINNLATEKQSSPRVGFVIYIRSYFASEAKAYFY</sequence>
<name>N9HR47_ACILW</name>
<gene>
    <name evidence="1" type="ORF">F923_00744</name>
</gene>
<dbReference type="HOGENOM" id="CLU_3323445_0_0_6"/>
<accession>N9HR47</accession>
<dbReference type="Proteomes" id="UP000018416">
    <property type="component" value="Unassembled WGS sequence"/>
</dbReference>
<organism evidence="1 2">
    <name type="scientific">Acinetobacter lwoffii NIPH 478</name>
    <dbReference type="NCBI Taxonomy" id="1217668"/>
    <lineage>
        <taxon>Bacteria</taxon>
        <taxon>Pseudomonadati</taxon>
        <taxon>Pseudomonadota</taxon>
        <taxon>Gammaproteobacteria</taxon>
        <taxon>Moraxellales</taxon>
        <taxon>Moraxellaceae</taxon>
        <taxon>Acinetobacter</taxon>
    </lineage>
</organism>
<evidence type="ECO:0000313" key="1">
    <source>
        <dbReference type="EMBL" id="ENW31709.1"/>
    </source>
</evidence>
<reference evidence="1 2" key="1">
    <citation type="submission" date="2013-02" db="EMBL/GenBank/DDBJ databases">
        <title>The Genome Sequence of Acinetobacter lwoffii NIPH 478.</title>
        <authorList>
            <consortium name="The Broad Institute Genome Sequencing Platform"/>
            <consortium name="The Broad Institute Genome Sequencing Center for Infectious Disease"/>
            <person name="Cerqueira G."/>
            <person name="Feldgarden M."/>
            <person name="Courvalin P."/>
            <person name="Perichon B."/>
            <person name="Grillot-Courvalin C."/>
            <person name="Clermont D."/>
            <person name="Rocha E."/>
            <person name="Yoon E.-J."/>
            <person name="Nemec A."/>
            <person name="Walker B."/>
            <person name="Young S.K."/>
            <person name="Zeng Q."/>
            <person name="Gargeya S."/>
            <person name="Fitzgerald M."/>
            <person name="Haas B."/>
            <person name="Abouelleil A."/>
            <person name="Alvarado L."/>
            <person name="Arachchi H.M."/>
            <person name="Berlin A.M."/>
            <person name="Chapman S.B."/>
            <person name="Dewar J."/>
            <person name="Goldberg J."/>
            <person name="Griggs A."/>
            <person name="Gujja S."/>
            <person name="Hansen M."/>
            <person name="Howarth C."/>
            <person name="Imamovic A."/>
            <person name="Larimer J."/>
            <person name="McCowan C."/>
            <person name="Murphy C."/>
            <person name="Neiman D."/>
            <person name="Pearson M."/>
            <person name="Priest M."/>
            <person name="Roberts A."/>
            <person name="Saif S."/>
            <person name="Shea T."/>
            <person name="Sisk P."/>
            <person name="Sykes S."/>
            <person name="Wortman J."/>
            <person name="Nusbaum C."/>
            <person name="Birren B."/>
        </authorList>
    </citation>
    <scope>NUCLEOTIDE SEQUENCE [LARGE SCALE GENOMIC DNA]</scope>
    <source>
        <strain evidence="1 2">NIPH 478</strain>
    </source>
</reference>